<feature type="transmembrane region" description="Helical" evidence="7">
    <location>
        <begin position="137"/>
        <end position="155"/>
    </location>
</feature>
<comment type="subcellular location">
    <subcellularLocation>
        <location evidence="1">Membrane</location>
        <topology evidence="1">Multi-pass membrane protein</topology>
    </subcellularLocation>
</comment>
<dbReference type="Pfam" id="PF03006">
    <property type="entry name" value="HlyIII"/>
    <property type="match status" value="1"/>
</dbReference>
<feature type="region of interest" description="Disordered" evidence="6">
    <location>
        <begin position="1"/>
        <end position="26"/>
    </location>
</feature>
<evidence type="ECO:0000256" key="1">
    <source>
        <dbReference type="ARBA" id="ARBA00004141"/>
    </source>
</evidence>
<proteinExistence type="predicted"/>
<feature type="transmembrane region" description="Helical" evidence="7">
    <location>
        <begin position="46"/>
        <end position="66"/>
    </location>
</feature>
<reference evidence="8 9" key="1">
    <citation type="submission" date="2017-11" db="EMBL/GenBank/DDBJ databases">
        <title>Genomic Encyclopedia of Archaeal and Bacterial Type Strains, Phase II (KMG-II): From Individual Species to Whole Genera.</title>
        <authorList>
            <person name="Goeker M."/>
        </authorList>
    </citation>
    <scope>NUCLEOTIDE SEQUENCE [LARGE SCALE GENOMIC DNA]</scope>
    <source>
        <strain evidence="8 9">DSM 27393</strain>
    </source>
</reference>
<feature type="binding site" evidence="5">
    <location>
        <position position="93"/>
    </location>
    <ligand>
        <name>Zn(2+)</name>
        <dbReference type="ChEBI" id="CHEBI:29105"/>
    </ligand>
</feature>
<evidence type="ECO:0000313" key="9">
    <source>
        <dbReference type="Proteomes" id="UP000228758"/>
    </source>
</evidence>
<feature type="transmembrane region" description="Helical" evidence="7">
    <location>
        <begin position="162"/>
        <end position="182"/>
    </location>
</feature>
<comment type="caution">
    <text evidence="8">The sequence shown here is derived from an EMBL/GenBank/DDBJ whole genome shotgun (WGS) entry which is preliminary data.</text>
</comment>
<feature type="transmembrane region" description="Helical" evidence="7">
    <location>
        <begin position="72"/>
        <end position="92"/>
    </location>
</feature>
<dbReference type="GO" id="GO:0016020">
    <property type="term" value="C:membrane"/>
    <property type="evidence" value="ECO:0007669"/>
    <property type="project" value="UniProtKB-SubCell"/>
</dbReference>
<evidence type="ECO:0000256" key="3">
    <source>
        <dbReference type="ARBA" id="ARBA00022989"/>
    </source>
</evidence>
<evidence type="ECO:0000256" key="6">
    <source>
        <dbReference type="SAM" id="MobiDB-lite"/>
    </source>
</evidence>
<feature type="transmembrane region" description="Helical" evidence="7">
    <location>
        <begin position="220"/>
        <end position="244"/>
    </location>
</feature>
<organism evidence="8 9">
    <name type="scientific">Diaminobutyricimonas aerilata</name>
    <dbReference type="NCBI Taxonomy" id="1162967"/>
    <lineage>
        <taxon>Bacteria</taxon>
        <taxon>Bacillati</taxon>
        <taxon>Actinomycetota</taxon>
        <taxon>Actinomycetes</taxon>
        <taxon>Micrococcales</taxon>
        <taxon>Microbacteriaceae</taxon>
        <taxon>Diaminobutyricimonas</taxon>
    </lineage>
</organism>
<dbReference type="Proteomes" id="UP000228758">
    <property type="component" value="Unassembled WGS sequence"/>
</dbReference>
<dbReference type="PANTHER" id="PTHR20855:SF3">
    <property type="entry name" value="LD03007P"/>
    <property type="match status" value="1"/>
</dbReference>
<keyword evidence="9" id="KW-1185">Reference proteome</keyword>
<dbReference type="GO" id="GO:0046872">
    <property type="term" value="F:metal ion binding"/>
    <property type="evidence" value="ECO:0007669"/>
    <property type="project" value="UniProtKB-KW"/>
</dbReference>
<keyword evidence="3 7" id="KW-1133">Transmembrane helix</keyword>
<dbReference type="RefSeq" id="WP_100363800.1">
    <property type="nucleotide sequence ID" value="NZ_PGFF01000001.1"/>
</dbReference>
<gene>
    <name evidence="8" type="ORF">CLV46_1053</name>
</gene>
<dbReference type="OrthoDB" id="9813689at2"/>
<evidence type="ECO:0000313" key="8">
    <source>
        <dbReference type="EMBL" id="PJJ71504.1"/>
    </source>
</evidence>
<feature type="binding site" evidence="5">
    <location>
        <position position="225"/>
    </location>
    <ligand>
        <name>Zn(2+)</name>
        <dbReference type="ChEBI" id="CHEBI:29105"/>
    </ligand>
</feature>
<evidence type="ECO:0000256" key="2">
    <source>
        <dbReference type="ARBA" id="ARBA00022692"/>
    </source>
</evidence>
<keyword evidence="4 7" id="KW-0472">Membrane</keyword>
<dbReference type="EMBL" id="PGFF01000001">
    <property type="protein sequence ID" value="PJJ71504.1"/>
    <property type="molecule type" value="Genomic_DNA"/>
</dbReference>
<keyword evidence="5" id="KW-0479">Metal-binding</keyword>
<protein>
    <submittedName>
        <fullName evidence="8">Hemolysin III</fullName>
    </submittedName>
</protein>
<sequence length="249" mass="27345">MTAPAQPERPAESTSVEQEPASDLPNLPLLEDEVDHAERKPTWRGWIHAGTFPLAIIAGIVLVSVADGATAKWSTLVFAVTSLLLFGISAVYHRFDWQPKTKRLLKRLDHSNIFLLIAGTYTPLAALALPFDQAVLLLSLVWGGALLGIGFRIFWIGAPRWLYVPLYLLLGWAAVMYMGDLFKADPVMMALVIAGGLMYTVGAIIYALKKPNPVPGVFGFHEIFHTLTVLAFLCHWTGILLVALDPPTF</sequence>
<evidence type="ECO:0000256" key="5">
    <source>
        <dbReference type="PIRSR" id="PIRSR604254-1"/>
    </source>
</evidence>
<feature type="transmembrane region" description="Helical" evidence="7">
    <location>
        <begin position="113"/>
        <end position="131"/>
    </location>
</feature>
<dbReference type="AlphaFoldDB" id="A0A2M9CHV9"/>
<dbReference type="PANTHER" id="PTHR20855">
    <property type="entry name" value="ADIPOR/PROGESTIN RECEPTOR-RELATED"/>
    <property type="match status" value="1"/>
</dbReference>
<evidence type="ECO:0000256" key="4">
    <source>
        <dbReference type="ARBA" id="ARBA00023136"/>
    </source>
</evidence>
<dbReference type="InterPro" id="IPR004254">
    <property type="entry name" value="AdipoR/HlyIII-related"/>
</dbReference>
<keyword evidence="5" id="KW-0862">Zinc</keyword>
<accession>A0A2M9CHV9</accession>
<feature type="transmembrane region" description="Helical" evidence="7">
    <location>
        <begin position="188"/>
        <end position="208"/>
    </location>
</feature>
<feature type="binding site" evidence="5">
    <location>
        <position position="221"/>
    </location>
    <ligand>
        <name>Zn(2+)</name>
        <dbReference type="ChEBI" id="CHEBI:29105"/>
    </ligand>
</feature>
<name>A0A2M9CHV9_9MICO</name>
<evidence type="ECO:0000256" key="7">
    <source>
        <dbReference type="SAM" id="Phobius"/>
    </source>
</evidence>
<keyword evidence="2 7" id="KW-0812">Transmembrane</keyword>